<comment type="caution">
    <text evidence="4">The sequence shown here is derived from an EMBL/GenBank/DDBJ whole genome shotgun (WGS) entry which is preliminary data.</text>
</comment>
<feature type="transmembrane region" description="Helical" evidence="1">
    <location>
        <begin position="423"/>
        <end position="445"/>
    </location>
</feature>
<name>A0A8J6LZP5_9ALTE</name>
<dbReference type="InterPro" id="IPR025738">
    <property type="entry name" value="BatD"/>
</dbReference>
<dbReference type="Pfam" id="PF13584">
    <property type="entry name" value="BatD"/>
    <property type="match status" value="1"/>
</dbReference>
<feature type="chain" id="PRO_5035235433" evidence="2">
    <location>
        <begin position="26"/>
        <end position="566"/>
    </location>
</feature>
<feature type="signal peptide" evidence="2">
    <location>
        <begin position="1"/>
        <end position="25"/>
    </location>
</feature>
<sequence length="566" mass="62572">MKLPFSISKVILLLVGAFLSTQALALEVTATVDKNPVMVDESFILDVSADDDLDVSAFDPSILMKDFVVGRTSVSRQTQMVNFNTTRITRWSTVLIPRKKGRYTIPELTVGTAKTQPIDIMVVPVSQSSNAQGRDIYIETDVDTKKAYLQTQIRYTAKLYLATDLQRGSLASPKVDDADIRQIGKDKEYSEIVGGRRYRVIERTFAIIPQKSGHFTITGPLFDGEVVDNNNSQSFGFFKRTKSVNRVGPSIDIDVLPVPDNYTEHWLPSDFVQLTEEWTPKTGEFKVGEPITRVISLTAVGLVEEQLPAINSHYPDSVKTYPDQPETATVQKDGNLIAQRTESIAIIPGKAGDITIPAVSVPWFNVVTGKTEYAHLSQRTIHVVAGAPSTNTPPAPLPITDASGNGSDAAEHSAPAKVIVQQGYWSISSTILLILWIITLLLWWLQLRKKLNQSKQTKDSVKPDATNTSALVTAINKKEVADILPLLTTWLAGYCGKPNQSLAQSQQQINDTELNQHISAMLATRYATKATDWNKQALINKIRELEKNNRQKTQQISGLAPLHPEQ</sequence>
<dbReference type="InterPro" id="IPR057699">
    <property type="entry name" value="DUF7939"/>
</dbReference>
<protein>
    <submittedName>
        <fullName evidence="4">Protein BatD</fullName>
    </submittedName>
</protein>
<evidence type="ECO:0000256" key="2">
    <source>
        <dbReference type="SAM" id="SignalP"/>
    </source>
</evidence>
<keyword evidence="2" id="KW-0732">Signal</keyword>
<feature type="domain" description="DUF7939" evidence="3">
    <location>
        <begin position="468"/>
        <end position="548"/>
    </location>
</feature>
<keyword evidence="1" id="KW-1133">Transmembrane helix</keyword>
<evidence type="ECO:0000313" key="4">
    <source>
        <dbReference type="EMBL" id="MBC3766734.1"/>
    </source>
</evidence>
<dbReference type="EMBL" id="JACNEP010000010">
    <property type="protein sequence ID" value="MBC3766734.1"/>
    <property type="molecule type" value="Genomic_DNA"/>
</dbReference>
<organism evidence="4 5">
    <name type="scientific">Neptunicella marina</name>
    <dbReference type="NCBI Taxonomy" id="2125989"/>
    <lineage>
        <taxon>Bacteria</taxon>
        <taxon>Pseudomonadati</taxon>
        <taxon>Pseudomonadota</taxon>
        <taxon>Gammaproteobacteria</taxon>
        <taxon>Alteromonadales</taxon>
        <taxon>Alteromonadaceae</taxon>
        <taxon>Neptunicella</taxon>
    </lineage>
</organism>
<proteinExistence type="predicted"/>
<dbReference type="Proteomes" id="UP000601768">
    <property type="component" value="Unassembled WGS sequence"/>
</dbReference>
<evidence type="ECO:0000256" key="1">
    <source>
        <dbReference type="SAM" id="Phobius"/>
    </source>
</evidence>
<keyword evidence="1" id="KW-0472">Membrane</keyword>
<keyword evidence="1" id="KW-0812">Transmembrane</keyword>
<reference evidence="4" key="1">
    <citation type="journal article" date="2018" name="Int. J. Syst. Evol. Microbiol.">
        <title>Neptunicella marina gen. nov., sp. nov., isolated from surface seawater.</title>
        <authorList>
            <person name="Liu X."/>
            <person name="Lai Q."/>
            <person name="Du Y."/>
            <person name="Zhang X."/>
            <person name="Liu Z."/>
            <person name="Sun F."/>
            <person name="Shao Z."/>
        </authorList>
    </citation>
    <scope>NUCLEOTIDE SEQUENCE</scope>
    <source>
        <strain evidence="4">S27-2</strain>
    </source>
</reference>
<accession>A0A8J6LZP5</accession>
<dbReference type="PANTHER" id="PTHR40940">
    <property type="entry name" value="PROTEIN BATD-RELATED"/>
    <property type="match status" value="1"/>
</dbReference>
<gene>
    <name evidence="4" type="ORF">H8B19_12665</name>
</gene>
<dbReference type="Pfam" id="PF25607">
    <property type="entry name" value="DUF7939"/>
    <property type="match status" value="1"/>
</dbReference>
<keyword evidence="5" id="KW-1185">Reference proteome</keyword>
<evidence type="ECO:0000259" key="3">
    <source>
        <dbReference type="Pfam" id="PF25607"/>
    </source>
</evidence>
<dbReference type="PANTHER" id="PTHR40940:SF1">
    <property type="entry name" value="PROTEIN BATD"/>
    <property type="match status" value="1"/>
</dbReference>
<evidence type="ECO:0000313" key="5">
    <source>
        <dbReference type="Proteomes" id="UP000601768"/>
    </source>
</evidence>
<reference evidence="4" key="2">
    <citation type="submission" date="2020-08" db="EMBL/GenBank/DDBJ databases">
        <authorList>
            <person name="Lai Q."/>
        </authorList>
    </citation>
    <scope>NUCLEOTIDE SEQUENCE</scope>
    <source>
        <strain evidence="4">S27-2</strain>
    </source>
</reference>
<dbReference type="AlphaFoldDB" id="A0A8J6LZP5"/>